<proteinExistence type="inferred from homology"/>
<dbReference type="InterPro" id="IPR008080">
    <property type="entry name" value="Parvalbumin"/>
</dbReference>
<evidence type="ECO:0000256" key="1">
    <source>
        <dbReference type="ARBA" id="ARBA00009753"/>
    </source>
</evidence>
<keyword evidence="2 4" id="KW-0479">Metal-binding</keyword>
<dbReference type="PANTHER" id="PTHR11653:SF10">
    <property type="entry name" value="EF-HAND DOMAIN-CONTAINING PROTEIN"/>
    <property type="match status" value="1"/>
</dbReference>
<name>A0AA36MMI6_9DINO</name>
<evidence type="ECO:0000313" key="8">
    <source>
        <dbReference type="Proteomes" id="UP001178507"/>
    </source>
</evidence>
<dbReference type="SUPFAM" id="SSF47473">
    <property type="entry name" value="EF-hand"/>
    <property type="match status" value="1"/>
</dbReference>
<dbReference type="PROSITE" id="PS00018">
    <property type="entry name" value="EF_HAND_1"/>
    <property type="match status" value="2"/>
</dbReference>
<evidence type="ECO:0000313" key="7">
    <source>
        <dbReference type="EMBL" id="CAJ1378164.1"/>
    </source>
</evidence>
<feature type="binding site" evidence="4">
    <location>
        <position position="465"/>
    </location>
    <ligand>
        <name>Ca(2+)</name>
        <dbReference type="ChEBI" id="CHEBI:29108"/>
        <label>1</label>
    </ligand>
</feature>
<dbReference type="AlphaFoldDB" id="A0AA36MMI6"/>
<feature type="binding site" evidence="4">
    <location>
        <position position="470"/>
    </location>
    <ligand>
        <name>Ca(2+)</name>
        <dbReference type="ChEBI" id="CHEBI:29108"/>
        <label>1</label>
    </ligand>
</feature>
<feature type="binding site" evidence="4">
    <location>
        <position position="461"/>
    </location>
    <ligand>
        <name>Ca(2+)</name>
        <dbReference type="ChEBI" id="CHEBI:29108"/>
        <label>1</label>
    </ligand>
</feature>
<organism evidence="7 8">
    <name type="scientific">Effrenium voratum</name>
    <dbReference type="NCBI Taxonomy" id="2562239"/>
    <lineage>
        <taxon>Eukaryota</taxon>
        <taxon>Sar</taxon>
        <taxon>Alveolata</taxon>
        <taxon>Dinophyceae</taxon>
        <taxon>Suessiales</taxon>
        <taxon>Symbiodiniaceae</taxon>
        <taxon>Effrenium</taxon>
    </lineage>
</organism>
<feature type="compositionally biased region" description="Basic and acidic residues" evidence="5">
    <location>
        <begin position="208"/>
        <end position="220"/>
    </location>
</feature>
<keyword evidence="3 4" id="KW-0106">Calcium</keyword>
<evidence type="ECO:0000256" key="3">
    <source>
        <dbReference type="ARBA" id="ARBA00022837"/>
    </source>
</evidence>
<feature type="binding site" evidence="4">
    <location>
        <position position="459"/>
    </location>
    <ligand>
        <name>Ca(2+)</name>
        <dbReference type="ChEBI" id="CHEBI:29108"/>
        <label>1</label>
    </ligand>
</feature>
<dbReference type="Pfam" id="PF13499">
    <property type="entry name" value="EF-hand_7"/>
    <property type="match status" value="1"/>
</dbReference>
<comment type="similarity">
    <text evidence="1">Belongs to the parvalbumin family.</text>
</comment>
<keyword evidence="8" id="KW-1185">Reference proteome</keyword>
<feature type="binding site" evidence="4">
    <location>
        <position position="418"/>
    </location>
    <ligand>
        <name>Ca(2+)</name>
        <dbReference type="ChEBI" id="CHEBI:29108"/>
        <label>1</label>
    </ligand>
</feature>
<feature type="binding site" evidence="4">
    <location>
        <position position="422"/>
    </location>
    <ligand>
        <name>Ca(2+)</name>
        <dbReference type="ChEBI" id="CHEBI:29108"/>
        <label>1</label>
    </ligand>
</feature>
<dbReference type="InterPro" id="IPR018247">
    <property type="entry name" value="EF_Hand_1_Ca_BS"/>
</dbReference>
<evidence type="ECO:0000256" key="4">
    <source>
        <dbReference type="PIRSR" id="PIRSR608080-1"/>
    </source>
</evidence>
<feature type="region of interest" description="Disordered" evidence="5">
    <location>
        <begin position="17"/>
        <end position="37"/>
    </location>
</feature>
<evidence type="ECO:0000256" key="2">
    <source>
        <dbReference type="ARBA" id="ARBA00022723"/>
    </source>
</evidence>
<gene>
    <name evidence="7" type="ORF">EVOR1521_LOCUS6780</name>
</gene>
<feature type="compositionally biased region" description="Pro residues" evidence="5">
    <location>
        <begin position="69"/>
        <end position="79"/>
    </location>
</feature>
<dbReference type="PRINTS" id="PR01697">
    <property type="entry name" value="PARVALBUMIN"/>
</dbReference>
<reference evidence="7" key="1">
    <citation type="submission" date="2023-08" db="EMBL/GenBank/DDBJ databases">
        <authorList>
            <person name="Chen Y."/>
            <person name="Shah S."/>
            <person name="Dougan E. K."/>
            <person name="Thang M."/>
            <person name="Chan C."/>
        </authorList>
    </citation>
    <scope>NUCLEOTIDE SEQUENCE</scope>
</reference>
<dbReference type="PROSITE" id="PS50222">
    <property type="entry name" value="EF_HAND_2"/>
    <property type="match status" value="2"/>
</dbReference>
<feature type="binding site" evidence="4">
    <location>
        <position position="420"/>
    </location>
    <ligand>
        <name>Ca(2+)</name>
        <dbReference type="ChEBI" id="CHEBI:29108"/>
        <label>1</label>
    </ligand>
</feature>
<dbReference type="EMBL" id="CAUJNA010000518">
    <property type="protein sequence ID" value="CAJ1378164.1"/>
    <property type="molecule type" value="Genomic_DNA"/>
</dbReference>
<accession>A0AA36MMI6</accession>
<protein>
    <recommendedName>
        <fullName evidence="6">EF-hand domain-containing protein</fullName>
    </recommendedName>
</protein>
<dbReference type="Gene3D" id="1.10.238.10">
    <property type="entry name" value="EF-hand"/>
    <property type="match status" value="1"/>
</dbReference>
<feature type="compositionally biased region" description="Low complexity" evidence="5">
    <location>
        <begin position="235"/>
        <end position="258"/>
    </location>
</feature>
<dbReference type="GO" id="GO:0005509">
    <property type="term" value="F:calcium ion binding"/>
    <property type="evidence" value="ECO:0007669"/>
    <property type="project" value="InterPro"/>
</dbReference>
<dbReference type="InterPro" id="IPR011992">
    <property type="entry name" value="EF-hand-dom_pair"/>
</dbReference>
<dbReference type="PANTHER" id="PTHR11653">
    <property type="entry name" value="PARVALBUMIN ALPHA"/>
    <property type="match status" value="1"/>
</dbReference>
<dbReference type="Proteomes" id="UP001178507">
    <property type="component" value="Unassembled WGS sequence"/>
</dbReference>
<dbReference type="InterPro" id="IPR002048">
    <property type="entry name" value="EF_hand_dom"/>
</dbReference>
<feature type="binding site" evidence="4">
    <location>
        <position position="429"/>
    </location>
    <ligand>
        <name>Ca(2+)</name>
        <dbReference type="ChEBI" id="CHEBI:29108"/>
        <label>1</label>
    </ligand>
</feature>
<dbReference type="CDD" id="cd00051">
    <property type="entry name" value="EFh"/>
    <property type="match status" value="1"/>
</dbReference>
<comment type="caution">
    <text evidence="7">The sequence shown here is derived from an EMBL/GenBank/DDBJ whole genome shotgun (WGS) entry which is preliminary data.</text>
</comment>
<dbReference type="SMART" id="SM00054">
    <property type="entry name" value="EFh"/>
    <property type="match status" value="3"/>
</dbReference>
<evidence type="ECO:0000256" key="5">
    <source>
        <dbReference type="SAM" id="MobiDB-lite"/>
    </source>
</evidence>
<sequence>MVGRCQEELRTFMQCLMLPPPPGPSSKPQSKSCRSLPRAHLRLDLPFDQALQELTARLAIEGKVAPSPSMAPKPPPPASPSGSFGGSALEAKRRPGSSSQARPRGGPVQLKRARSTGRLPISKRGVPEGRLLNNPFGQWPHTPPKLYGTPGAGLSASQPLREAWSSAEEVPEGAPSAEAADGTPDVDELQRLDSRQSKRSSSRGRSKPRSESRGCSKRILDGASGSRRGSDYSDRASGFSRRGSKNSASKRSSASFFGEDMPVTKGDAWQAAQVQEVPNRAKDFGEQSLSETIGLPLEVVKQAAECYKNHVVDLEPRDRPDLWRLKQSDFQKVLCELCSVKDVSELPSSFVSKAFHLADMTRSNDLDLQEFVTWYATFSFSEELLLGKSTKSIRDVARRLGINLLDIERYKRVFDSFDQDKSGVIEMPEFRMMLHRLLKVPNGHHLPVSQVKSFWNMADSDGNGKIDFPEFCEFYLRVFSRPGEDFQLSDMYSIRKVSVKRSV</sequence>
<evidence type="ECO:0000259" key="6">
    <source>
        <dbReference type="PROSITE" id="PS50222"/>
    </source>
</evidence>
<feature type="domain" description="EF-hand" evidence="6">
    <location>
        <begin position="446"/>
        <end position="481"/>
    </location>
</feature>
<feature type="domain" description="EF-hand" evidence="6">
    <location>
        <begin position="405"/>
        <end position="440"/>
    </location>
</feature>
<feature type="region of interest" description="Disordered" evidence="5">
    <location>
        <begin position="65"/>
        <end position="260"/>
    </location>
</feature>
<feature type="compositionally biased region" description="Basic residues" evidence="5">
    <location>
        <begin position="197"/>
        <end position="207"/>
    </location>
</feature>